<gene>
    <name evidence="1" type="ORF">BSL78_13054</name>
</gene>
<evidence type="ECO:0000313" key="1">
    <source>
        <dbReference type="EMBL" id="PIK50045.1"/>
    </source>
</evidence>
<keyword evidence="1" id="KW-0675">Receptor</keyword>
<name>A0A2G8KPZ1_STIJA</name>
<dbReference type="OrthoDB" id="1866965at2759"/>
<evidence type="ECO:0000313" key="2">
    <source>
        <dbReference type="Proteomes" id="UP000230750"/>
    </source>
</evidence>
<dbReference type="EMBL" id="MRZV01000435">
    <property type="protein sequence ID" value="PIK50045.1"/>
    <property type="molecule type" value="Genomic_DNA"/>
</dbReference>
<sequence>MESGTTKKRVETSRTKVCSHKSMRIATTVVKGKCRTSRNIFHMVNNRQMGKKPVLDICKLPVEVLEDSEKRIGLEKKYWYSYSCEGHAGSSCQAHITKDSNSRIFKNNFEMHEDNDRKGPVGRKCGTFTSSKPGEEPKDSKSVYSEVHDLFGGVEVTVGILLQPFYFPPKDSSNRPGRLGSEMEKWKKLVYKCLELLHGLFQSLGPDMGIDLGRNSDLILHLFNLMSDKSCFLKAATLLEDILGSQNNTFKLSDLADLPNLITNFSDEQIANSCRVLSIAVSELESKESHHTLAAQDRATRNRQACPTSDSNQKILVELPSFVEKLVQIACQKIESSQIPNYQNLVSEIESWVTWLDNSMAFDALAEVVNDEAGVYLNLPLNDIAIPLPQSIRAMHQVVYKVEVLYVLCLLLGGKQRQKVCFIQDRPLMCKSFLKTFTCSFLPGMFTLRKVRGFYFLFLSNKYVLLTKKEIQSLEKISSQANIPVCESVKNVDKNLLCNSPKGILTRLVEVTKSEPEDSPFRFWLARAVESFLRGKTSFADQTFLLRRVYLRHLLETENKSKEVIQSYFDLLAELMKFNIGAYQRFKRSSQMKRRSFKKFMHIVHSNIVDSNMFVRCLVLSLEHFEREQKENFDWLMQNCVLMQHIKKKESRLKFLFKLINVVHVEVLTQENVSCLNTTIIFLMFAERKGNLPIYLHDLRAEEQEQCRPGFLLQN</sequence>
<keyword evidence="2" id="KW-1185">Reference proteome</keyword>
<dbReference type="STRING" id="307972.A0A2G8KPZ1"/>
<dbReference type="GO" id="GO:0019902">
    <property type="term" value="F:phosphatase binding"/>
    <property type="evidence" value="ECO:0007669"/>
    <property type="project" value="TreeGrafter"/>
</dbReference>
<dbReference type="GO" id="GO:0006511">
    <property type="term" value="P:ubiquitin-dependent protein catabolic process"/>
    <property type="evidence" value="ECO:0007669"/>
    <property type="project" value="InterPro"/>
</dbReference>
<dbReference type="PANTHER" id="PTHR31743">
    <property type="entry name" value="TRANSIENT RECEPTOR POTENTIAL CHANNEL 4-ASSOCIATED PROTEIN TCPC4AP"/>
    <property type="match status" value="1"/>
</dbReference>
<dbReference type="InterPro" id="IPR022162">
    <property type="entry name" value="TRPC4AP"/>
</dbReference>
<dbReference type="PANTHER" id="PTHR31743:SF1">
    <property type="entry name" value="SHORT TRANSIENT RECEPTOR POTENTIAL CHANNEL 4-ASSOCIATED PROTEIN"/>
    <property type="match status" value="1"/>
</dbReference>
<proteinExistence type="predicted"/>
<organism evidence="1 2">
    <name type="scientific">Stichopus japonicus</name>
    <name type="common">Sea cucumber</name>
    <dbReference type="NCBI Taxonomy" id="307972"/>
    <lineage>
        <taxon>Eukaryota</taxon>
        <taxon>Metazoa</taxon>
        <taxon>Echinodermata</taxon>
        <taxon>Eleutherozoa</taxon>
        <taxon>Echinozoa</taxon>
        <taxon>Holothuroidea</taxon>
        <taxon>Aspidochirotacea</taxon>
        <taxon>Aspidochirotida</taxon>
        <taxon>Stichopodidae</taxon>
        <taxon>Apostichopus</taxon>
    </lineage>
</organism>
<dbReference type="Pfam" id="PF12463">
    <property type="entry name" value="DUF3689"/>
    <property type="match status" value="1"/>
</dbReference>
<accession>A0A2G8KPZ1</accession>
<reference evidence="1 2" key="1">
    <citation type="journal article" date="2017" name="PLoS Biol.">
        <title>The sea cucumber genome provides insights into morphological evolution and visceral regeneration.</title>
        <authorList>
            <person name="Zhang X."/>
            <person name="Sun L."/>
            <person name="Yuan J."/>
            <person name="Sun Y."/>
            <person name="Gao Y."/>
            <person name="Zhang L."/>
            <person name="Li S."/>
            <person name="Dai H."/>
            <person name="Hamel J.F."/>
            <person name="Liu C."/>
            <person name="Yu Y."/>
            <person name="Liu S."/>
            <person name="Lin W."/>
            <person name="Guo K."/>
            <person name="Jin S."/>
            <person name="Xu P."/>
            <person name="Storey K.B."/>
            <person name="Huan P."/>
            <person name="Zhang T."/>
            <person name="Zhou Y."/>
            <person name="Zhang J."/>
            <person name="Lin C."/>
            <person name="Li X."/>
            <person name="Xing L."/>
            <person name="Huo D."/>
            <person name="Sun M."/>
            <person name="Wang L."/>
            <person name="Mercier A."/>
            <person name="Li F."/>
            <person name="Yang H."/>
            <person name="Xiang J."/>
        </authorList>
    </citation>
    <scope>NUCLEOTIDE SEQUENCE [LARGE SCALE GENOMIC DNA]</scope>
    <source>
        <strain evidence="1">Shaxun</strain>
        <tissue evidence="1">Muscle</tissue>
    </source>
</reference>
<dbReference type="Proteomes" id="UP000230750">
    <property type="component" value="Unassembled WGS sequence"/>
</dbReference>
<comment type="caution">
    <text evidence="1">The sequence shown here is derived from an EMBL/GenBank/DDBJ whole genome shotgun (WGS) entry which is preliminary data.</text>
</comment>
<dbReference type="AlphaFoldDB" id="A0A2G8KPZ1"/>
<dbReference type="GO" id="GO:0031464">
    <property type="term" value="C:Cul4A-RING E3 ubiquitin ligase complex"/>
    <property type="evidence" value="ECO:0007669"/>
    <property type="project" value="InterPro"/>
</dbReference>
<protein>
    <submittedName>
        <fullName evidence="1">Putative short transient receptor potential channel 4-associated protein isoform X2</fullName>
    </submittedName>
</protein>